<keyword evidence="6" id="KW-0256">Endoplasmic reticulum</keyword>
<evidence type="ECO:0000313" key="10">
    <source>
        <dbReference type="EMBL" id="CAD7013922.1"/>
    </source>
</evidence>
<comment type="function">
    <text evidence="6">Catalyzes juvenile hormone hydrolysis.</text>
</comment>
<dbReference type="GO" id="GO:0005789">
    <property type="term" value="C:endoplasmic reticulum membrane"/>
    <property type="evidence" value="ECO:0007669"/>
    <property type="project" value="UniProtKB-SubCell"/>
</dbReference>
<evidence type="ECO:0000256" key="5">
    <source>
        <dbReference type="ARBA" id="ARBA00022801"/>
    </source>
</evidence>
<name>A0A811VII4_CERCA</name>
<sequence>MGVFTSFNGLLLLGIAVTTAMFVYKYQEISSSAPIPDLKHDQYWGPGKAAEYKENAAIKKFDISAKPELIEALKKKLSEPLVLPEPLEGVGFQYGFNSKYLSEVIKYWRDSYLPKWNERETFLKQFPHYETQIQGLRIHYIHVKPKATEGKKVVPLLLIHGWPGSVREFYRIIPLLTNPNPKSDYVFEVIAPSLPGYGWSQAASKVNFGPAQMSIVLRNLMLRVGHEKFLIQGGDWGSILGSSISALTPQNVLGYHSNLCNTNHVVALVLKFARSWFPSFFITEENRAFFKTMGKDLLFIMEESGYMHIQATKPDTIGTALQQNPVGLAAYILEKFSTWTNVEYRQLADGGLTKRFTMDELLDNIMIYYTTNSITTSQRLYSEGFNKAQLSLKMDYVHVKPPTGCARFYHDLLHATDTELGTRFKNIIHSTYHSNGGHFAAMELPQILYDDFIQFVDKVFAKSATHNT</sequence>
<comment type="catalytic activity">
    <reaction evidence="1 6">
        <text>1-(4-methoxyphenyl)-N-methyl-N-[(3-methyloxetan-3-yl)methyl]methanamine + H2O = 2-{[(4-methoxybenzyl)(methyl)amino]methyl}-2-methylpropane-1,3-diol</text>
        <dbReference type="Rhea" id="RHEA:55764"/>
        <dbReference type="ChEBI" id="CHEBI:15377"/>
        <dbReference type="ChEBI" id="CHEBI:139161"/>
        <dbReference type="ChEBI" id="CHEBI:139164"/>
        <dbReference type="EC" id="3.3.2.9"/>
    </reaction>
</comment>
<keyword evidence="11" id="KW-1185">Reference proteome</keyword>
<evidence type="ECO:0000313" key="11">
    <source>
        <dbReference type="Proteomes" id="UP000606786"/>
    </source>
</evidence>
<evidence type="ECO:0000259" key="9">
    <source>
        <dbReference type="Pfam" id="PF06441"/>
    </source>
</evidence>
<dbReference type="InterPro" id="IPR016292">
    <property type="entry name" value="Epoxide_hydrolase"/>
</dbReference>
<dbReference type="Pfam" id="PF06441">
    <property type="entry name" value="EHN"/>
    <property type="match status" value="1"/>
</dbReference>
<dbReference type="InterPro" id="IPR000639">
    <property type="entry name" value="Epox_hydrolase-like"/>
</dbReference>
<feature type="active site" description="Proton acceptor" evidence="7">
    <location>
        <position position="438"/>
    </location>
</feature>
<gene>
    <name evidence="10" type="ORF">CCAP1982_LOCUS21935</name>
</gene>
<dbReference type="EMBL" id="CAJHJT010000056">
    <property type="protein sequence ID" value="CAD7013922.1"/>
    <property type="molecule type" value="Genomic_DNA"/>
</dbReference>
<dbReference type="GO" id="GO:0033961">
    <property type="term" value="F:cis-stilbene-oxide hydrolase activity"/>
    <property type="evidence" value="ECO:0007669"/>
    <property type="project" value="UniProtKB-UniRule"/>
</dbReference>
<feature type="active site" description="Nucleophile" evidence="7">
    <location>
        <position position="235"/>
    </location>
</feature>
<keyword evidence="8" id="KW-1133">Transmembrane helix</keyword>
<keyword evidence="6 8" id="KW-0472">Membrane</keyword>
<comment type="caution">
    <text evidence="10">The sequence shown here is derived from an EMBL/GenBank/DDBJ whole genome shotgun (WGS) entry which is preliminary data.</text>
</comment>
<keyword evidence="4 6" id="KW-0058">Aromatic hydrocarbons catabolism</keyword>
<reference evidence="10" key="1">
    <citation type="submission" date="2020-11" db="EMBL/GenBank/DDBJ databases">
        <authorList>
            <person name="Whitehead M."/>
        </authorList>
    </citation>
    <scope>NUCLEOTIDE SEQUENCE</scope>
    <source>
        <strain evidence="10">EGII</strain>
    </source>
</reference>
<dbReference type="OrthoDB" id="7130006at2759"/>
<evidence type="ECO:0000256" key="4">
    <source>
        <dbReference type="ARBA" id="ARBA00022797"/>
    </source>
</evidence>
<comment type="similarity">
    <text evidence="3 6">Belongs to the peptidase S33 family.</text>
</comment>
<dbReference type="InterPro" id="IPR029058">
    <property type="entry name" value="AB_hydrolase_fold"/>
</dbReference>
<evidence type="ECO:0000256" key="2">
    <source>
        <dbReference type="ARBA" id="ARBA00004111"/>
    </source>
</evidence>
<feature type="transmembrane region" description="Helical" evidence="8">
    <location>
        <begin position="6"/>
        <end position="24"/>
    </location>
</feature>
<evidence type="ECO:0000256" key="6">
    <source>
        <dbReference type="PIRNR" id="PIRNR001112"/>
    </source>
</evidence>
<organism evidence="10 11">
    <name type="scientific">Ceratitis capitata</name>
    <name type="common">Mediterranean fruit fly</name>
    <name type="synonym">Tephritis capitata</name>
    <dbReference type="NCBI Taxonomy" id="7213"/>
    <lineage>
        <taxon>Eukaryota</taxon>
        <taxon>Metazoa</taxon>
        <taxon>Ecdysozoa</taxon>
        <taxon>Arthropoda</taxon>
        <taxon>Hexapoda</taxon>
        <taxon>Insecta</taxon>
        <taxon>Pterygota</taxon>
        <taxon>Neoptera</taxon>
        <taxon>Endopterygota</taxon>
        <taxon>Diptera</taxon>
        <taxon>Brachycera</taxon>
        <taxon>Muscomorpha</taxon>
        <taxon>Tephritoidea</taxon>
        <taxon>Tephritidae</taxon>
        <taxon>Ceratitis</taxon>
        <taxon>Ceratitis</taxon>
    </lineage>
</organism>
<feature type="domain" description="Epoxide hydrolase N-terminal" evidence="9">
    <location>
        <begin position="58"/>
        <end position="169"/>
    </location>
</feature>
<dbReference type="GO" id="GO:0097176">
    <property type="term" value="P:epoxide metabolic process"/>
    <property type="evidence" value="ECO:0007669"/>
    <property type="project" value="TreeGrafter"/>
</dbReference>
<accession>A0A811VII4</accession>
<dbReference type="PRINTS" id="PR00412">
    <property type="entry name" value="EPOXHYDRLASE"/>
</dbReference>
<keyword evidence="8" id="KW-0812">Transmembrane</keyword>
<evidence type="ECO:0000256" key="7">
    <source>
        <dbReference type="PIRSR" id="PIRSR001112-1"/>
    </source>
</evidence>
<keyword evidence="5 6" id="KW-0378">Hydrolase</keyword>
<dbReference type="SUPFAM" id="SSF53474">
    <property type="entry name" value="alpha/beta-Hydrolases"/>
    <property type="match status" value="1"/>
</dbReference>
<dbReference type="PANTHER" id="PTHR21661:SF35">
    <property type="entry name" value="EPOXIDE HYDROLASE"/>
    <property type="match status" value="1"/>
</dbReference>
<comment type="subcellular location">
    <subcellularLocation>
        <location evidence="6">Endoplasmic reticulum membrane</location>
    </subcellularLocation>
    <subcellularLocation>
        <location evidence="2">Microsome membrane</location>
        <topology evidence="2">Single-pass membrane protein</topology>
    </subcellularLocation>
</comment>
<dbReference type="Proteomes" id="UP000606786">
    <property type="component" value="Unassembled WGS sequence"/>
</dbReference>
<evidence type="ECO:0000256" key="8">
    <source>
        <dbReference type="SAM" id="Phobius"/>
    </source>
</evidence>
<dbReference type="PANTHER" id="PTHR21661">
    <property type="entry name" value="EPOXIDE HYDROLASE 1-RELATED"/>
    <property type="match status" value="1"/>
</dbReference>
<feature type="active site" description="Proton donor" evidence="7">
    <location>
        <position position="381"/>
    </location>
</feature>
<dbReference type="AlphaFoldDB" id="A0A811VII4"/>
<dbReference type="Gene3D" id="3.40.50.1820">
    <property type="entry name" value="alpha/beta hydrolase"/>
    <property type="match status" value="1"/>
</dbReference>
<dbReference type="InterPro" id="IPR010497">
    <property type="entry name" value="Epoxide_hydro_N"/>
</dbReference>
<dbReference type="PIRSF" id="PIRSF001112">
    <property type="entry name" value="Epoxide_hydrolase"/>
    <property type="match status" value="1"/>
</dbReference>
<proteinExistence type="inferred from homology"/>
<evidence type="ECO:0000256" key="1">
    <source>
        <dbReference type="ARBA" id="ARBA00000221"/>
    </source>
</evidence>
<comment type="catalytic activity">
    <reaction evidence="6">
        <text>cis-stilbene oxide + H2O = (1R,2R)-hydrobenzoin</text>
        <dbReference type="Rhea" id="RHEA:23900"/>
        <dbReference type="ChEBI" id="CHEBI:15377"/>
        <dbReference type="ChEBI" id="CHEBI:50004"/>
        <dbReference type="ChEBI" id="CHEBI:50014"/>
        <dbReference type="EC" id="3.3.2.9"/>
    </reaction>
</comment>
<evidence type="ECO:0000256" key="3">
    <source>
        <dbReference type="ARBA" id="ARBA00010088"/>
    </source>
</evidence>
<dbReference type="EC" id="3.3.2.9" evidence="6"/>
<protein>
    <recommendedName>
        <fullName evidence="6">Epoxide hydrolase</fullName>
        <ecNumber evidence="6">3.3.2.9</ecNumber>
    </recommendedName>
</protein>